<dbReference type="EMBL" id="CAFBNF010000206">
    <property type="protein sequence ID" value="CAB4954849.1"/>
    <property type="molecule type" value="Genomic_DNA"/>
</dbReference>
<sequence>MFGRKSAPADTPVIDSAKADGKGRPTPTRKESEAARKATLKVPSDPKAARKAMRERQRSDRVDSRAAMMAGDERRLPARDSGPTRSMLRDLVDSRRSVGEIFIPVAILVLLSGFLQNPIIIQVTYYVWLFMLVAVVLDIVWIVAKTRKQARTVVPDATLKIGDYLYGAMRSLTLRRLRLPPPKFRAGGKPVVPKSR</sequence>
<feature type="compositionally biased region" description="Basic and acidic residues" evidence="1">
    <location>
        <begin position="17"/>
        <end position="36"/>
    </location>
</feature>
<proteinExistence type="predicted"/>
<keyword evidence="2" id="KW-1133">Transmembrane helix</keyword>
<organism evidence="3">
    <name type="scientific">freshwater metagenome</name>
    <dbReference type="NCBI Taxonomy" id="449393"/>
    <lineage>
        <taxon>unclassified sequences</taxon>
        <taxon>metagenomes</taxon>
        <taxon>ecological metagenomes</taxon>
    </lineage>
</organism>
<accession>A0A6J7KK33</accession>
<evidence type="ECO:0000256" key="2">
    <source>
        <dbReference type="SAM" id="Phobius"/>
    </source>
</evidence>
<keyword evidence="2" id="KW-0472">Membrane</keyword>
<feature type="region of interest" description="Disordered" evidence="1">
    <location>
        <begin position="1"/>
        <end position="82"/>
    </location>
</feature>
<feature type="transmembrane region" description="Helical" evidence="2">
    <location>
        <begin position="125"/>
        <end position="144"/>
    </location>
</feature>
<gene>
    <name evidence="3" type="ORF">UFOPK3773_01621</name>
    <name evidence="4" type="ORF">UFOPK3992_00500</name>
</gene>
<dbReference type="InterPro" id="IPR021403">
    <property type="entry name" value="DUF3043"/>
</dbReference>
<feature type="transmembrane region" description="Helical" evidence="2">
    <location>
        <begin position="101"/>
        <end position="119"/>
    </location>
</feature>
<evidence type="ECO:0000256" key="1">
    <source>
        <dbReference type="SAM" id="MobiDB-lite"/>
    </source>
</evidence>
<evidence type="ECO:0000313" key="3">
    <source>
        <dbReference type="EMBL" id="CAB4954849.1"/>
    </source>
</evidence>
<name>A0A6J7KK33_9ZZZZ</name>
<dbReference type="Pfam" id="PF11241">
    <property type="entry name" value="DUF3043"/>
    <property type="match status" value="1"/>
</dbReference>
<dbReference type="AlphaFoldDB" id="A0A6J7KK33"/>
<reference evidence="3" key="1">
    <citation type="submission" date="2020-05" db="EMBL/GenBank/DDBJ databases">
        <authorList>
            <person name="Chiriac C."/>
            <person name="Salcher M."/>
            <person name="Ghai R."/>
            <person name="Kavagutti S V."/>
        </authorList>
    </citation>
    <scope>NUCLEOTIDE SEQUENCE</scope>
</reference>
<keyword evidence="2" id="KW-0812">Transmembrane</keyword>
<evidence type="ECO:0000313" key="4">
    <source>
        <dbReference type="EMBL" id="CAB4998732.1"/>
    </source>
</evidence>
<protein>
    <submittedName>
        <fullName evidence="3">Unannotated protein</fullName>
    </submittedName>
</protein>
<dbReference type="EMBL" id="CAFBOZ010000053">
    <property type="protein sequence ID" value="CAB4998732.1"/>
    <property type="molecule type" value="Genomic_DNA"/>
</dbReference>
<feature type="compositionally biased region" description="Basic and acidic residues" evidence="1">
    <location>
        <begin position="52"/>
        <end position="64"/>
    </location>
</feature>